<organism evidence="2">
    <name type="scientific">marine metagenome</name>
    <dbReference type="NCBI Taxonomy" id="408172"/>
    <lineage>
        <taxon>unclassified sequences</taxon>
        <taxon>metagenomes</taxon>
        <taxon>ecological metagenomes</taxon>
    </lineage>
</organism>
<sequence length="368" mass="39340">GAELNDFAEHEVVAAFVKTIDGRVLKYKYQADPVLRLVSGIEEPGGRVRVLCNLAGTLALTGDQKQSAAMIIKAQEIIKGIETPEQLALALTHLAASQALTGQNEVAKVTLSKAMETVDGIESIDAKTIVLGELVTAVGSMDDADQIQTVLAQSLKTANAIQERAQAVMQQCLELINRLPGGQQKAAAIEQIAQAMKQGNAGQFTELQFELATLHHEGRHLPKDVARAAGWYRKAASEGHTSAQLNLALMLLEGEGVKADPVEAHKWFLKAAEQGNAEGQVALGMMFALGQGTEVDLIQAHKWVSLSSKSGNEDAATALKQLNTKLTTEQLVESAKLVKEWETQQIEPEPKASEPAAKESDPTTTAGK</sequence>
<dbReference type="PANTHER" id="PTHR11102:SF160">
    <property type="entry name" value="ERAD-ASSOCIATED E3 UBIQUITIN-PROTEIN LIGASE COMPONENT HRD3"/>
    <property type="match status" value="1"/>
</dbReference>
<evidence type="ECO:0000313" key="2">
    <source>
        <dbReference type="EMBL" id="SVB79693.1"/>
    </source>
</evidence>
<dbReference type="SUPFAM" id="SSF81901">
    <property type="entry name" value="HCP-like"/>
    <property type="match status" value="1"/>
</dbReference>
<feature type="region of interest" description="Disordered" evidence="1">
    <location>
        <begin position="341"/>
        <end position="368"/>
    </location>
</feature>
<feature type="compositionally biased region" description="Basic and acidic residues" evidence="1">
    <location>
        <begin position="341"/>
        <end position="361"/>
    </location>
</feature>
<dbReference type="InterPro" id="IPR006597">
    <property type="entry name" value="Sel1-like"/>
</dbReference>
<accession>A0A382GYR0</accession>
<name>A0A382GYR0_9ZZZZ</name>
<dbReference type="SMART" id="SM00671">
    <property type="entry name" value="SEL1"/>
    <property type="match status" value="3"/>
</dbReference>
<gene>
    <name evidence="2" type="ORF">METZ01_LOCUS232547</name>
</gene>
<feature type="non-terminal residue" evidence="2">
    <location>
        <position position="1"/>
    </location>
</feature>
<evidence type="ECO:0008006" key="3">
    <source>
        <dbReference type="Google" id="ProtNLM"/>
    </source>
</evidence>
<dbReference type="InterPro" id="IPR011990">
    <property type="entry name" value="TPR-like_helical_dom_sf"/>
</dbReference>
<dbReference type="EMBL" id="UINC01057967">
    <property type="protein sequence ID" value="SVB79693.1"/>
    <property type="molecule type" value="Genomic_DNA"/>
</dbReference>
<reference evidence="2" key="1">
    <citation type="submission" date="2018-05" db="EMBL/GenBank/DDBJ databases">
        <authorList>
            <person name="Lanie J.A."/>
            <person name="Ng W.-L."/>
            <person name="Kazmierczak K.M."/>
            <person name="Andrzejewski T.M."/>
            <person name="Davidsen T.M."/>
            <person name="Wayne K.J."/>
            <person name="Tettelin H."/>
            <person name="Glass J.I."/>
            <person name="Rusch D."/>
            <person name="Podicherti R."/>
            <person name="Tsui H.-C.T."/>
            <person name="Winkler M.E."/>
        </authorList>
    </citation>
    <scope>NUCLEOTIDE SEQUENCE</scope>
</reference>
<dbReference type="AlphaFoldDB" id="A0A382GYR0"/>
<dbReference type="InterPro" id="IPR050767">
    <property type="entry name" value="Sel1_AlgK"/>
</dbReference>
<dbReference type="Gene3D" id="1.25.40.10">
    <property type="entry name" value="Tetratricopeptide repeat domain"/>
    <property type="match status" value="2"/>
</dbReference>
<dbReference type="PANTHER" id="PTHR11102">
    <property type="entry name" value="SEL-1-LIKE PROTEIN"/>
    <property type="match status" value="1"/>
</dbReference>
<evidence type="ECO:0000256" key="1">
    <source>
        <dbReference type="SAM" id="MobiDB-lite"/>
    </source>
</evidence>
<dbReference type="Pfam" id="PF08238">
    <property type="entry name" value="Sel1"/>
    <property type="match status" value="3"/>
</dbReference>
<proteinExistence type="predicted"/>
<protein>
    <recommendedName>
        <fullName evidence="3">Sel1 repeat family protein</fullName>
    </recommendedName>
</protein>